<dbReference type="PROSITE" id="PS51186">
    <property type="entry name" value="GNAT"/>
    <property type="match status" value="1"/>
</dbReference>
<dbReference type="InterPro" id="IPR016181">
    <property type="entry name" value="Acyl_CoA_acyltransferase"/>
</dbReference>
<organism evidence="4 5">
    <name type="scientific">Paenibacillus alvei</name>
    <name type="common">Bacillus alvei</name>
    <dbReference type="NCBI Taxonomy" id="44250"/>
    <lineage>
        <taxon>Bacteria</taxon>
        <taxon>Bacillati</taxon>
        <taxon>Bacillota</taxon>
        <taxon>Bacilli</taxon>
        <taxon>Bacillales</taxon>
        <taxon>Paenibacillaceae</taxon>
        <taxon>Paenibacillus</taxon>
    </lineage>
</organism>
<protein>
    <submittedName>
        <fullName evidence="4">Uncharacterized N-acetyltransferase YesJ</fullName>
        <ecNumber evidence="4">2.3.1.-</ecNumber>
    </submittedName>
</protein>
<dbReference type="EMBL" id="LS992241">
    <property type="protein sequence ID" value="SYX87432.1"/>
    <property type="molecule type" value="Genomic_DNA"/>
</dbReference>
<sequence>MNEGLIQNQSLPNGIRVVRALPADTEAVMALLRNTARWLHEQGSTQWNPLLEGQDSHKTANAILNGDVFLFKQEEQLAGMVMLLTTPSNWDRMLWGDHSLEDAVYVHRLAVNRHYAGQGIGRDILAWVESGIDFPDKHSIRLDCLAGVAALESFYRGAGFVYQGRTDNNYLLFEKNFASRASRSL</sequence>
<keyword evidence="2 4" id="KW-0012">Acyltransferase</keyword>
<dbReference type="CDD" id="cd04301">
    <property type="entry name" value="NAT_SF"/>
    <property type="match status" value="1"/>
</dbReference>
<feature type="domain" description="N-acetyltransferase" evidence="3">
    <location>
        <begin position="15"/>
        <end position="178"/>
    </location>
</feature>
<accession>A0A383RLG9</accession>
<dbReference type="Proteomes" id="UP000304148">
    <property type="component" value="Chromosome"/>
</dbReference>
<dbReference type="InterPro" id="IPR000182">
    <property type="entry name" value="GNAT_dom"/>
</dbReference>
<dbReference type="InterPro" id="IPR050832">
    <property type="entry name" value="Bact_Acetyltransf"/>
</dbReference>
<gene>
    <name evidence="4" type="primary">yesJ</name>
    <name evidence="4" type="ORF">PBLR_15862</name>
</gene>
<dbReference type="RefSeq" id="WP_138189036.1">
    <property type="nucleotide sequence ID" value="NZ_LS992241.1"/>
</dbReference>
<evidence type="ECO:0000256" key="1">
    <source>
        <dbReference type="ARBA" id="ARBA00022679"/>
    </source>
</evidence>
<dbReference type="PANTHER" id="PTHR43877">
    <property type="entry name" value="AMINOALKYLPHOSPHONATE N-ACETYLTRANSFERASE-RELATED-RELATED"/>
    <property type="match status" value="1"/>
</dbReference>
<evidence type="ECO:0000256" key="2">
    <source>
        <dbReference type="ARBA" id="ARBA00023315"/>
    </source>
</evidence>
<dbReference type="SUPFAM" id="SSF55729">
    <property type="entry name" value="Acyl-CoA N-acyltransferases (Nat)"/>
    <property type="match status" value="1"/>
</dbReference>
<evidence type="ECO:0000259" key="3">
    <source>
        <dbReference type="PROSITE" id="PS51186"/>
    </source>
</evidence>
<dbReference type="Gene3D" id="3.40.630.30">
    <property type="match status" value="1"/>
</dbReference>
<reference evidence="5" key="1">
    <citation type="submission" date="2018-08" db="EMBL/GenBank/DDBJ databases">
        <authorList>
            <person name="Chevrot R."/>
        </authorList>
    </citation>
    <scope>NUCLEOTIDE SEQUENCE [LARGE SCALE GENOMIC DNA]</scope>
</reference>
<dbReference type="PANTHER" id="PTHR43877:SF2">
    <property type="entry name" value="AMINOALKYLPHOSPHONATE N-ACETYLTRANSFERASE-RELATED"/>
    <property type="match status" value="1"/>
</dbReference>
<proteinExistence type="predicted"/>
<keyword evidence="1 4" id="KW-0808">Transferase</keyword>
<evidence type="ECO:0000313" key="5">
    <source>
        <dbReference type="Proteomes" id="UP000304148"/>
    </source>
</evidence>
<dbReference type="EC" id="2.3.1.-" evidence="4"/>
<dbReference type="AlphaFoldDB" id="A0A383RLG9"/>
<name>A0A383RLG9_PAEAL</name>
<evidence type="ECO:0000313" key="4">
    <source>
        <dbReference type="EMBL" id="SYX87432.1"/>
    </source>
</evidence>
<dbReference type="Pfam" id="PF13508">
    <property type="entry name" value="Acetyltransf_7"/>
    <property type="match status" value="1"/>
</dbReference>
<dbReference type="GO" id="GO:0016747">
    <property type="term" value="F:acyltransferase activity, transferring groups other than amino-acyl groups"/>
    <property type="evidence" value="ECO:0007669"/>
    <property type="project" value="InterPro"/>
</dbReference>